<dbReference type="CDD" id="cd07344">
    <property type="entry name" value="M48_yhfN_like"/>
    <property type="match status" value="1"/>
</dbReference>
<evidence type="ECO:0000313" key="2">
    <source>
        <dbReference type="EMBL" id="MSS18476.1"/>
    </source>
</evidence>
<protein>
    <submittedName>
        <fullName evidence="2">M48 family metallopeptidase</fullName>
    </submittedName>
</protein>
<organism evidence="2 3">
    <name type="scientific">Sodaliphilus pleomorphus</name>
    <dbReference type="NCBI Taxonomy" id="2606626"/>
    <lineage>
        <taxon>Bacteria</taxon>
        <taxon>Pseudomonadati</taxon>
        <taxon>Bacteroidota</taxon>
        <taxon>Bacteroidia</taxon>
        <taxon>Bacteroidales</taxon>
        <taxon>Muribaculaceae</taxon>
        <taxon>Sodaliphilus</taxon>
    </lineage>
</organism>
<comment type="caution">
    <text evidence="2">The sequence shown here is derived from an EMBL/GenBank/DDBJ whole genome shotgun (WGS) entry which is preliminary data.</text>
</comment>
<sequence>MPTYFYDDKHLGRVYIGVRRDARRLIARWKDGHVHVSVPAGTTADALKRFLTVNREAIERLNHTVVAYHCGQVIACYKCKATIAEQDRLPGRIIFGHDGDDVVLSVPRGIDYHSESATRSISGALQVVMGERAPALLLPHAGEVAARLGVQPAGWQVGRGLRKLGHCTTQGVIQLSRALMFLPEDLVDLTVCHELAHLTHFDHSPAFHRLLDSYLGGREAELEARLKNFKWPILR</sequence>
<evidence type="ECO:0000259" key="1">
    <source>
        <dbReference type="Pfam" id="PF01863"/>
    </source>
</evidence>
<gene>
    <name evidence="2" type="ORF">FYJ29_12025</name>
</gene>
<keyword evidence="3" id="KW-1185">Reference proteome</keyword>
<name>A0A6L5XG52_9BACT</name>
<dbReference type="RefSeq" id="WP_154327673.1">
    <property type="nucleotide sequence ID" value="NZ_CP045696.1"/>
</dbReference>
<proteinExistence type="predicted"/>
<feature type="domain" description="YgjP-like metallopeptidase" evidence="1">
    <location>
        <begin position="25"/>
        <end position="227"/>
    </location>
</feature>
<accession>A0A6L5XG52</accession>
<dbReference type="AlphaFoldDB" id="A0A6L5XG52"/>
<reference evidence="2 3" key="1">
    <citation type="submission" date="2019-08" db="EMBL/GenBank/DDBJ databases">
        <title>In-depth cultivation of the pig gut microbiome towards novel bacterial diversity and tailored functional studies.</title>
        <authorList>
            <person name="Wylensek D."/>
            <person name="Hitch T.C.A."/>
            <person name="Clavel T."/>
        </authorList>
    </citation>
    <scope>NUCLEOTIDE SEQUENCE [LARGE SCALE GENOMIC DNA]</scope>
    <source>
        <strain evidence="2 3">Oil-RF-744-WCA-WT-10</strain>
    </source>
</reference>
<dbReference type="PANTHER" id="PTHR30399">
    <property type="entry name" value="UNCHARACTERIZED PROTEIN YGJP"/>
    <property type="match status" value="1"/>
</dbReference>
<dbReference type="Gene3D" id="3.30.2010.10">
    <property type="entry name" value="Metalloproteases ('zincins'), catalytic domain"/>
    <property type="match status" value="1"/>
</dbReference>
<dbReference type="InterPro" id="IPR002725">
    <property type="entry name" value="YgjP-like_metallopeptidase"/>
</dbReference>
<dbReference type="Pfam" id="PF01863">
    <property type="entry name" value="YgjP-like"/>
    <property type="match status" value="1"/>
</dbReference>
<dbReference type="EMBL" id="VULT01000022">
    <property type="protein sequence ID" value="MSS18476.1"/>
    <property type="molecule type" value="Genomic_DNA"/>
</dbReference>
<dbReference type="PANTHER" id="PTHR30399:SF1">
    <property type="entry name" value="UTP PYROPHOSPHATASE"/>
    <property type="match status" value="1"/>
</dbReference>
<dbReference type="InterPro" id="IPR053136">
    <property type="entry name" value="UTP_pyrophosphatase-like"/>
</dbReference>
<evidence type="ECO:0000313" key="3">
    <source>
        <dbReference type="Proteomes" id="UP000483362"/>
    </source>
</evidence>
<dbReference type="Proteomes" id="UP000483362">
    <property type="component" value="Unassembled WGS sequence"/>
</dbReference>